<dbReference type="OrthoDB" id="2939044at2"/>
<dbReference type="EMBL" id="FOOG01000025">
    <property type="protein sequence ID" value="SFG15027.1"/>
    <property type="molecule type" value="Genomic_DNA"/>
</dbReference>
<keyword evidence="1" id="KW-1133">Transmembrane helix</keyword>
<keyword evidence="1" id="KW-0812">Transmembrane</keyword>
<evidence type="ECO:0000256" key="1">
    <source>
        <dbReference type="SAM" id="Phobius"/>
    </source>
</evidence>
<proteinExistence type="predicted"/>
<protein>
    <submittedName>
        <fullName evidence="2">Uncharacterized protein</fullName>
    </submittedName>
</protein>
<evidence type="ECO:0000313" key="2">
    <source>
        <dbReference type="EMBL" id="SFG15027.1"/>
    </source>
</evidence>
<evidence type="ECO:0000313" key="3">
    <source>
        <dbReference type="Proteomes" id="UP000198897"/>
    </source>
</evidence>
<organism evidence="2 3">
    <name type="scientific">Halobacillus alkaliphilus</name>
    <dbReference type="NCBI Taxonomy" id="396056"/>
    <lineage>
        <taxon>Bacteria</taxon>
        <taxon>Bacillati</taxon>
        <taxon>Bacillota</taxon>
        <taxon>Bacilli</taxon>
        <taxon>Bacillales</taxon>
        <taxon>Bacillaceae</taxon>
        <taxon>Halobacillus</taxon>
    </lineage>
</organism>
<name>A0A1I2PM09_9BACI</name>
<gene>
    <name evidence="2" type="ORF">SAMN05216353_12525</name>
</gene>
<dbReference type="RefSeq" id="WP_089752507.1">
    <property type="nucleotide sequence ID" value="NZ_FOOG01000025.1"/>
</dbReference>
<sequence>MKLFQAIIGIPSLLLFFISISLNYKTGLFIALGGCFFALTIRQIRLHKYAYRLGHPDRHSDKFSYDDDDFIDPLDQAETYEIDEKEHNK</sequence>
<feature type="transmembrane region" description="Helical" evidence="1">
    <location>
        <begin position="6"/>
        <end position="39"/>
    </location>
</feature>
<keyword evidence="1" id="KW-0472">Membrane</keyword>
<reference evidence="3" key="1">
    <citation type="submission" date="2016-10" db="EMBL/GenBank/DDBJ databases">
        <authorList>
            <person name="Varghese N."/>
            <person name="Submissions S."/>
        </authorList>
    </citation>
    <scope>NUCLEOTIDE SEQUENCE [LARGE SCALE GENOMIC DNA]</scope>
    <source>
        <strain evidence="3">FP5</strain>
    </source>
</reference>
<keyword evidence="3" id="KW-1185">Reference proteome</keyword>
<dbReference type="Proteomes" id="UP000198897">
    <property type="component" value="Unassembled WGS sequence"/>
</dbReference>
<dbReference type="AlphaFoldDB" id="A0A1I2PM09"/>
<accession>A0A1I2PM09</accession>